<feature type="compositionally biased region" description="Polar residues" evidence="1">
    <location>
        <begin position="122"/>
        <end position="131"/>
    </location>
</feature>
<gene>
    <name evidence="2" type="ORF">24149LASTA_00034</name>
</gene>
<feature type="compositionally biased region" description="Polar residues" evidence="1">
    <location>
        <begin position="90"/>
        <end position="99"/>
    </location>
</feature>
<evidence type="ECO:0000313" key="3">
    <source>
        <dbReference type="Proteomes" id="UP000502929"/>
    </source>
</evidence>
<protein>
    <submittedName>
        <fullName evidence="2">Transcriptional regulator</fullName>
    </submittedName>
</protein>
<name>A0A6H0X3E2_9CAUD</name>
<dbReference type="SUPFAM" id="SSF46785">
    <property type="entry name" value="Winged helix' DNA-binding domain"/>
    <property type="match status" value="1"/>
</dbReference>
<feature type="compositionally biased region" description="Low complexity" evidence="1">
    <location>
        <begin position="142"/>
        <end position="153"/>
    </location>
</feature>
<evidence type="ECO:0000256" key="1">
    <source>
        <dbReference type="SAM" id="MobiDB-lite"/>
    </source>
</evidence>
<evidence type="ECO:0000313" key="2">
    <source>
        <dbReference type="EMBL" id="QIW86661.1"/>
    </source>
</evidence>
<dbReference type="InterPro" id="IPR036388">
    <property type="entry name" value="WH-like_DNA-bd_sf"/>
</dbReference>
<keyword evidence="3" id="KW-1185">Reference proteome</keyword>
<reference evidence="2 3" key="1">
    <citation type="submission" date="2020-03" db="EMBL/GenBank/DDBJ databases">
        <authorList>
            <person name="Kojic M."/>
            <person name="Vukotic G."/>
        </authorList>
    </citation>
    <scope>NUCLEOTIDE SEQUENCE [LARGE SCALE GENOMIC DNA]</scope>
</reference>
<organism evidence="2 3">
    <name type="scientific">Klebsiella phage LASTA</name>
    <dbReference type="NCBI Taxonomy" id="2723758"/>
    <lineage>
        <taxon>Viruses</taxon>
        <taxon>Duplodnaviria</taxon>
        <taxon>Heunggongvirae</taxon>
        <taxon>Uroviricota</taxon>
        <taxon>Caudoviricetes</taxon>
        <taxon>Lastavirus</taxon>
        <taxon>Lastavirus lasta</taxon>
    </lineage>
</organism>
<sequence>MSFQAMTWATEQDLKANEKIVLVMLANRCNHDTGRCDPAHKRLARECGMSLSTLKRCIERLEAAGLLTIEHRELNGVSLPNQYHLHLEVSSQRTPSVQKKTGVGSNLGGGVGSQGADGSVHSELQNSNINQEVEPGSEPLTGAGNPAPAAGGFNVPAVLSEQQQHDERNNGPSYERIREVFWEWFDAAYQKRYGTTFPRNAKTNTHVKELIKRLGKEAPGVARFYVQNVNEAYVIRRMHTLELLVKDAEVYRTQWITGRTMTAGRARQIDSTQTNANAADEAIRMLREREGRE</sequence>
<feature type="region of interest" description="Disordered" evidence="1">
    <location>
        <begin position="90"/>
        <end position="153"/>
    </location>
</feature>
<dbReference type="Proteomes" id="UP000502929">
    <property type="component" value="Segment"/>
</dbReference>
<proteinExistence type="predicted"/>
<feature type="compositionally biased region" description="Gly residues" evidence="1">
    <location>
        <begin position="105"/>
        <end position="115"/>
    </location>
</feature>
<dbReference type="EMBL" id="MT251347">
    <property type="protein sequence ID" value="QIW86661.1"/>
    <property type="molecule type" value="Genomic_DNA"/>
</dbReference>
<accession>A0A6H0X3E2</accession>
<dbReference type="Gene3D" id="1.10.10.10">
    <property type="entry name" value="Winged helix-like DNA-binding domain superfamily/Winged helix DNA-binding domain"/>
    <property type="match status" value="1"/>
</dbReference>
<dbReference type="InterPro" id="IPR036390">
    <property type="entry name" value="WH_DNA-bd_sf"/>
</dbReference>
<dbReference type="Pfam" id="PF13730">
    <property type="entry name" value="HTH_36"/>
    <property type="match status" value="1"/>
</dbReference>